<reference evidence="1" key="2">
    <citation type="submission" date="2021-01" db="EMBL/GenBank/DDBJ databases">
        <authorList>
            <person name="Schikora-Tamarit M.A."/>
        </authorList>
    </citation>
    <scope>NUCLEOTIDE SEQUENCE</scope>
    <source>
        <strain evidence="1">NCAIM Y.01608</strain>
    </source>
</reference>
<evidence type="ECO:0000313" key="1">
    <source>
        <dbReference type="EMBL" id="KAH3659767.1"/>
    </source>
</evidence>
<gene>
    <name evidence="1" type="ORF">OGATHE_005812</name>
</gene>
<dbReference type="EMBL" id="JAEUBD010001504">
    <property type="protein sequence ID" value="KAH3659767.1"/>
    <property type="molecule type" value="Genomic_DNA"/>
</dbReference>
<reference evidence="1" key="1">
    <citation type="journal article" date="2021" name="Open Biol.">
        <title>Shared evolutionary footprints suggest mitochondrial oxidative damage underlies multiple complex I losses in fungi.</title>
        <authorList>
            <person name="Schikora-Tamarit M.A."/>
            <person name="Marcet-Houben M."/>
            <person name="Nosek J."/>
            <person name="Gabaldon T."/>
        </authorList>
    </citation>
    <scope>NUCLEOTIDE SEQUENCE</scope>
    <source>
        <strain evidence="1">NCAIM Y.01608</strain>
    </source>
</reference>
<comment type="caution">
    <text evidence="1">The sequence shown here is derived from an EMBL/GenBank/DDBJ whole genome shotgun (WGS) entry which is preliminary data.</text>
</comment>
<organism evidence="1 2">
    <name type="scientific">Ogataea polymorpha</name>
    <dbReference type="NCBI Taxonomy" id="460523"/>
    <lineage>
        <taxon>Eukaryota</taxon>
        <taxon>Fungi</taxon>
        <taxon>Dikarya</taxon>
        <taxon>Ascomycota</taxon>
        <taxon>Saccharomycotina</taxon>
        <taxon>Pichiomycetes</taxon>
        <taxon>Pichiales</taxon>
        <taxon>Pichiaceae</taxon>
        <taxon>Ogataea</taxon>
    </lineage>
</organism>
<keyword evidence="2" id="KW-1185">Reference proteome</keyword>
<dbReference type="Proteomes" id="UP000788993">
    <property type="component" value="Unassembled WGS sequence"/>
</dbReference>
<proteinExistence type="predicted"/>
<protein>
    <submittedName>
        <fullName evidence="1">Uncharacterized protein</fullName>
    </submittedName>
</protein>
<dbReference type="AlphaFoldDB" id="A0A9P8NUT7"/>
<accession>A0A9P8NUT7</accession>
<sequence length="253" mass="26817">MLIHRICMALRGLGRLKSVETAIRESAATDVESWNVRKFWMLLKMPFPSLMACKMVLKSSSVKTMSAASLATSVPFLPMAIPISASLSAGASFTPSPVMATMSPRICNARTMDTLCSGVVLANTDTDSIASARSCSDIESILSPLRTLRSGSLSGMPILRAMLVAVTSLSPVIMITWTPPLMSEAIDWLTCGRGGSFIPIRPQKTRSEGTLSKAFEFLANPSTRSPSLASSSAILNINLVTSSVSGLISPSLA</sequence>
<evidence type="ECO:0000313" key="2">
    <source>
        <dbReference type="Proteomes" id="UP000788993"/>
    </source>
</evidence>
<name>A0A9P8NUT7_9ASCO</name>